<reference evidence="2" key="1">
    <citation type="submission" date="2021-05" db="EMBL/GenBank/DDBJ databases">
        <authorList>
            <person name="Pietrasiak N."/>
            <person name="Ward R."/>
            <person name="Stajich J.E."/>
            <person name="Kurbessoian T."/>
        </authorList>
    </citation>
    <scope>NUCLEOTIDE SEQUENCE</scope>
    <source>
        <strain evidence="2">CPER-KK1</strain>
    </source>
</reference>
<feature type="region of interest" description="Disordered" evidence="1">
    <location>
        <begin position="1"/>
        <end position="52"/>
    </location>
</feature>
<evidence type="ECO:0000256" key="1">
    <source>
        <dbReference type="SAM" id="MobiDB-lite"/>
    </source>
</evidence>
<name>A0A951PUN6_9CYAN</name>
<protein>
    <submittedName>
        <fullName evidence="2">Uncharacterized protein</fullName>
    </submittedName>
</protein>
<dbReference type="Proteomes" id="UP000753908">
    <property type="component" value="Unassembled WGS sequence"/>
</dbReference>
<gene>
    <name evidence="2" type="ORF">KME25_33725</name>
</gene>
<feature type="compositionally biased region" description="Basic residues" evidence="1">
    <location>
        <begin position="11"/>
        <end position="22"/>
    </location>
</feature>
<comment type="caution">
    <text evidence="2">The sequence shown here is derived from an EMBL/GenBank/DDBJ whole genome shotgun (WGS) entry which is preliminary data.</text>
</comment>
<reference evidence="2" key="2">
    <citation type="journal article" date="2022" name="Microbiol. Resour. Announc.">
        <title>Metagenome Sequencing to Explore Phylogenomics of Terrestrial Cyanobacteria.</title>
        <authorList>
            <person name="Ward R.D."/>
            <person name="Stajich J.E."/>
            <person name="Johansen J.R."/>
            <person name="Huntemann M."/>
            <person name="Clum A."/>
            <person name="Foster B."/>
            <person name="Foster B."/>
            <person name="Roux S."/>
            <person name="Palaniappan K."/>
            <person name="Varghese N."/>
            <person name="Mukherjee S."/>
            <person name="Reddy T.B.K."/>
            <person name="Daum C."/>
            <person name="Copeland A."/>
            <person name="Chen I.A."/>
            <person name="Ivanova N.N."/>
            <person name="Kyrpides N.C."/>
            <person name="Shapiro N."/>
            <person name="Eloe-Fadrosh E.A."/>
            <person name="Pietrasiak N."/>
        </authorList>
    </citation>
    <scope>NUCLEOTIDE SEQUENCE</scope>
    <source>
        <strain evidence="2">CPER-KK1</strain>
    </source>
</reference>
<dbReference type="AlphaFoldDB" id="A0A951PUN6"/>
<dbReference type="EMBL" id="JAHHIF010000092">
    <property type="protein sequence ID" value="MBW4549332.1"/>
    <property type="molecule type" value="Genomic_DNA"/>
</dbReference>
<proteinExistence type="predicted"/>
<evidence type="ECO:0000313" key="2">
    <source>
        <dbReference type="EMBL" id="MBW4549332.1"/>
    </source>
</evidence>
<evidence type="ECO:0000313" key="3">
    <source>
        <dbReference type="Proteomes" id="UP000753908"/>
    </source>
</evidence>
<sequence length="234" mass="24946">MPSLRDATKARAGKKAAKRVAKPPKAAKPAKTSTPAKSGSTPTTTITPTKGNAIASVTVPGLPSLIPDQIAAQMPQFSPESYQVSDPLNPPTSIPQVSQTDYDVREGIYQGGIRALKLTGLGFDLTREKFTVIGKQAKAFGAGIKAATALEAVKGDYLDYQSQVENTSQKSIALGTNQHKTTVDQTKAGYSEQEMNEKLEQARIAADLASEQTREKQSSLDQFRKQLTGLVAAK</sequence>
<accession>A0A951PUN6</accession>
<feature type="compositionally biased region" description="Low complexity" evidence="1">
    <location>
        <begin position="23"/>
        <end position="49"/>
    </location>
</feature>
<organism evidence="2 3">
    <name type="scientific">Symplocastrum torsivum CPER-KK1</name>
    <dbReference type="NCBI Taxonomy" id="450513"/>
    <lineage>
        <taxon>Bacteria</taxon>
        <taxon>Bacillati</taxon>
        <taxon>Cyanobacteriota</taxon>
        <taxon>Cyanophyceae</taxon>
        <taxon>Oscillatoriophycideae</taxon>
        <taxon>Oscillatoriales</taxon>
        <taxon>Microcoleaceae</taxon>
        <taxon>Symplocastrum</taxon>
    </lineage>
</organism>